<evidence type="ECO:0000313" key="4">
    <source>
        <dbReference type="Proteomes" id="UP000326198"/>
    </source>
</evidence>
<feature type="signal peptide" evidence="2">
    <location>
        <begin position="1"/>
        <end position="16"/>
    </location>
</feature>
<gene>
    <name evidence="3" type="ORF">BDV26DRAFT_281748</name>
</gene>
<name>A0A5N7B6D3_9EURO</name>
<organism evidence="3 4">
    <name type="scientific">Aspergillus bertholletiae</name>
    <dbReference type="NCBI Taxonomy" id="1226010"/>
    <lineage>
        <taxon>Eukaryota</taxon>
        <taxon>Fungi</taxon>
        <taxon>Dikarya</taxon>
        <taxon>Ascomycota</taxon>
        <taxon>Pezizomycotina</taxon>
        <taxon>Eurotiomycetes</taxon>
        <taxon>Eurotiomycetidae</taxon>
        <taxon>Eurotiales</taxon>
        <taxon>Aspergillaceae</taxon>
        <taxon>Aspergillus</taxon>
        <taxon>Aspergillus subgen. Circumdati</taxon>
    </lineage>
</organism>
<proteinExistence type="predicted"/>
<evidence type="ECO:0000256" key="2">
    <source>
        <dbReference type="SAM" id="SignalP"/>
    </source>
</evidence>
<feature type="compositionally biased region" description="Low complexity" evidence="1">
    <location>
        <begin position="136"/>
        <end position="159"/>
    </location>
</feature>
<sequence length="221" mass="24458">MPVWLWIVPLLRFVLNRTFWPGGKFLDPNGAPQCVSQESIMNVSWQTKYSTINLYLILVANYDDPVALWRVGYPIRDDFKPFVLQLVNAQGSSQEQTDGGIWSARFWIGWNQDAVSTSTLTHMPTPTASATMIDGSHNTTTTSVSQTSSPESNSESSSSGRTNKALSVVHGGPYQPTTLDRNYADLAVPQEGAVKGKQVYELCGESSRHEVDGDHVRYELS</sequence>
<dbReference type="EMBL" id="ML736221">
    <property type="protein sequence ID" value="KAE8377581.1"/>
    <property type="molecule type" value="Genomic_DNA"/>
</dbReference>
<protein>
    <submittedName>
        <fullName evidence="3">Uncharacterized protein</fullName>
    </submittedName>
</protein>
<keyword evidence="4" id="KW-1185">Reference proteome</keyword>
<dbReference type="Proteomes" id="UP000326198">
    <property type="component" value="Unassembled WGS sequence"/>
</dbReference>
<evidence type="ECO:0000256" key="1">
    <source>
        <dbReference type="SAM" id="MobiDB-lite"/>
    </source>
</evidence>
<keyword evidence="2" id="KW-0732">Signal</keyword>
<feature type="region of interest" description="Disordered" evidence="1">
    <location>
        <begin position="119"/>
        <end position="174"/>
    </location>
</feature>
<reference evidence="3 4" key="1">
    <citation type="submission" date="2019-04" db="EMBL/GenBank/DDBJ databases">
        <title>Friends and foes A comparative genomics studyof 23 Aspergillus species from section Flavi.</title>
        <authorList>
            <consortium name="DOE Joint Genome Institute"/>
            <person name="Kjaerbolling I."/>
            <person name="Vesth T."/>
            <person name="Frisvad J.C."/>
            <person name="Nybo J.L."/>
            <person name="Theobald S."/>
            <person name="Kildgaard S."/>
            <person name="Isbrandt T."/>
            <person name="Kuo A."/>
            <person name="Sato A."/>
            <person name="Lyhne E.K."/>
            <person name="Kogle M.E."/>
            <person name="Wiebenga A."/>
            <person name="Kun R.S."/>
            <person name="Lubbers R.J."/>
            <person name="Makela M.R."/>
            <person name="Barry K."/>
            <person name="Chovatia M."/>
            <person name="Clum A."/>
            <person name="Daum C."/>
            <person name="Haridas S."/>
            <person name="He G."/>
            <person name="LaButti K."/>
            <person name="Lipzen A."/>
            <person name="Mondo S."/>
            <person name="Riley R."/>
            <person name="Salamov A."/>
            <person name="Simmons B.A."/>
            <person name="Magnuson J.K."/>
            <person name="Henrissat B."/>
            <person name="Mortensen U.H."/>
            <person name="Larsen T.O."/>
            <person name="Devries R.P."/>
            <person name="Grigoriev I.V."/>
            <person name="Machida M."/>
            <person name="Baker S.E."/>
            <person name="Andersen M.R."/>
        </authorList>
    </citation>
    <scope>NUCLEOTIDE SEQUENCE [LARGE SCALE GENOMIC DNA]</scope>
    <source>
        <strain evidence="3 4">IBT 29228</strain>
    </source>
</reference>
<dbReference type="AlphaFoldDB" id="A0A5N7B6D3"/>
<feature type="chain" id="PRO_5024786872" evidence="2">
    <location>
        <begin position="17"/>
        <end position="221"/>
    </location>
</feature>
<feature type="compositionally biased region" description="Polar residues" evidence="1">
    <location>
        <begin position="119"/>
        <end position="130"/>
    </location>
</feature>
<dbReference type="OrthoDB" id="4491423at2759"/>
<accession>A0A5N7B6D3</accession>
<evidence type="ECO:0000313" key="3">
    <source>
        <dbReference type="EMBL" id="KAE8377581.1"/>
    </source>
</evidence>